<sequence>MKQAVYAHEHLTIDLSGVKDDADCRMDDRALALAELKSLSAAGAAAVVDQTGRGMGRDPLYAQALADEAGLRLVHATGYYKEPFLPPECYASSRRDMADLFVRELTIGMDGTGLRAGVIGEIGTGKGEIAPIERQIFEAASIAHTQTGAPICTHTTLGTLGLEQLAIFRDYGVDLSRVVLSHIDLSGDVDYMLRLLDTGVNIAFDTVGKNNYQPDEGRMDWLTALCARGYAPQIVLSMDLTRISNVKELGYAYLLTRFVPALLAREFRQEWLDSVLSANPRRIYAI</sequence>
<dbReference type="AlphaFoldDB" id="A0A212KH96"/>
<comment type="cofactor">
    <cofactor evidence="3">
        <name>a divalent metal cation</name>
        <dbReference type="ChEBI" id="CHEBI:60240"/>
    </cofactor>
    <text evidence="3">Binds 2 divalent metal cations per subunit.</text>
</comment>
<name>A0A212KH96_9FIRM</name>
<dbReference type="PROSITE" id="PS51347">
    <property type="entry name" value="PHOSPHOTRIESTERASE_2"/>
    <property type="match status" value="1"/>
</dbReference>
<protein>
    <submittedName>
        <fullName evidence="5">Putative hydrolase</fullName>
    </submittedName>
</protein>
<evidence type="ECO:0000256" key="3">
    <source>
        <dbReference type="PIRSR" id="PIRSR601559-52"/>
    </source>
</evidence>
<feature type="binding site" evidence="3">
    <location>
        <position position="10"/>
    </location>
    <ligand>
        <name>a divalent metal cation</name>
        <dbReference type="ChEBI" id="CHEBI:60240"/>
        <label>1</label>
    </ligand>
</feature>
<evidence type="ECO:0000256" key="1">
    <source>
        <dbReference type="ARBA" id="ARBA00022723"/>
    </source>
</evidence>
<dbReference type="GO" id="GO:0016787">
    <property type="term" value="F:hydrolase activity"/>
    <property type="evidence" value="ECO:0007669"/>
    <property type="project" value="UniProtKB-KW"/>
</dbReference>
<keyword evidence="1 3" id="KW-0479">Metal-binding</keyword>
<feature type="binding site" evidence="3">
    <location>
        <position position="239"/>
    </location>
    <ligand>
        <name>a divalent metal cation</name>
        <dbReference type="ChEBI" id="CHEBI:60240"/>
        <label>1</label>
    </ligand>
</feature>
<accession>A0A212KH96</accession>
<gene>
    <name evidence="5" type="primary">php</name>
    <name evidence="5" type="ORF">KL86CLO1_13157</name>
</gene>
<evidence type="ECO:0000256" key="2">
    <source>
        <dbReference type="ARBA" id="ARBA00022801"/>
    </source>
</evidence>
<feature type="binding site" evidence="3">
    <location>
        <position position="182"/>
    </location>
    <ligand>
        <name>a divalent metal cation</name>
        <dbReference type="ChEBI" id="CHEBI:60240"/>
        <label>2</label>
    </ligand>
</feature>
<evidence type="ECO:0000313" key="5">
    <source>
        <dbReference type="EMBL" id="SBW11104.1"/>
    </source>
</evidence>
<feature type="binding site" evidence="3">
    <location>
        <position position="8"/>
    </location>
    <ligand>
        <name>a divalent metal cation</name>
        <dbReference type="ChEBI" id="CHEBI:60240"/>
        <label>1</label>
    </ligand>
</feature>
<dbReference type="SUPFAM" id="SSF51556">
    <property type="entry name" value="Metallo-dependent hydrolases"/>
    <property type="match status" value="1"/>
</dbReference>
<reference evidence="5" key="1">
    <citation type="submission" date="2016-04" db="EMBL/GenBank/DDBJ databases">
        <authorList>
            <person name="Evans L.H."/>
            <person name="Alamgir A."/>
            <person name="Owens N."/>
            <person name="Weber N.D."/>
            <person name="Virtaneva K."/>
            <person name="Barbian K."/>
            <person name="Babar A."/>
            <person name="Rosenke K."/>
        </authorList>
    </citation>
    <scope>NUCLEOTIDE SEQUENCE</scope>
    <source>
        <strain evidence="5">86</strain>
    </source>
</reference>
<dbReference type="PANTHER" id="PTHR10819">
    <property type="entry name" value="PHOSPHOTRIESTERASE-RELATED"/>
    <property type="match status" value="1"/>
</dbReference>
<dbReference type="InterPro" id="IPR032466">
    <property type="entry name" value="Metal_Hydrolase"/>
</dbReference>
<dbReference type="PIRSF" id="PIRSF016839">
    <property type="entry name" value="PhP"/>
    <property type="match status" value="1"/>
</dbReference>
<dbReference type="GO" id="GO:0008270">
    <property type="term" value="F:zinc ion binding"/>
    <property type="evidence" value="ECO:0007669"/>
    <property type="project" value="InterPro"/>
</dbReference>
<comment type="caution">
    <text evidence="4">Lacks conserved residue(s) required for the propagation of feature annotation.</text>
</comment>
<dbReference type="Gene3D" id="3.20.20.140">
    <property type="entry name" value="Metal-dependent hydrolases"/>
    <property type="match status" value="1"/>
</dbReference>
<feature type="binding site" evidence="3">
    <location>
        <position position="154"/>
    </location>
    <ligand>
        <name>a divalent metal cation</name>
        <dbReference type="ChEBI" id="CHEBI:60240"/>
        <label>2</label>
    </ligand>
</feature>
<comment type="similarity">
    <text evidence="4">Belongs to the metallo-dependent hydrolases superfamily. Phosphotriesterase family.</text>
</comment>
<dbReference type="InterPro" id="IPR001559">
    <property type="entry name" value="Phosphotriesterase"/>
</dbReference>
<organism evidence="5">
    <name type="scientific">uncultured Eubacteriales bacterium</name>
    <dbReference type="NCBI Taxonomy" id="172733"/>
    <lineage>
        <taxon>Bacteria</taxon>
        <taxon>Bacillati</taxon>
        <taxon>Bacillota</taxon>
        <taxon>Clostridia</taxon>
        <taxon>Eubacteriales</taxon>
        <taxon>environmental samples</taxon>
    </lineage>
</organism>
<keyword evidence="2 5" id="KW-0378">Hydrolase</keyword>
<dbReference type="EMBL" id="FLUN01000001">
    <property type="protein sequence ID" value="SBW11104.1"/>
    <property type="molecule type" value="Genomic_DNA"/>
</dbReference>
<feature type="binding site" evidence="3">
    <location>
        <position position="121"/>
    </location>
    <ligand>
        <name>a divalent metal cation</name>
        <dbReference type="ChEBI" id="CHEBI:60240"/>
        <label>1</label>
    </ligand>
</feature>
<dbReference type="Pfam" id="PF02126">
    <property type="entry name" value="PTE"/>
    <property type="match status" value="1"/>
</dbReference>
<evidence type="ECO:0000256" key="4">
    <source>
        <dbReference type="PROSITE-ProRule" id="PRU00679"/>
    </source>
</evidence>
<dbReference type="PANTHER" id="PTHR10819:SF3">
    <property type="entry name" value="PHOSPHOTRIESTERASE-RELATED PROTEIN"/>
    <property type="match status" value="1"/>
</dbReference>
<proteinExistence type="inferred from homology"/>
<feature type="binding site" evidence="3">
    <location>
        <position position="121"/>
    </location>
    <ligand>
        <name>a divalent metal cation</name>
        <dbReference type="ChEBI" id="CHEBI:60240"/>
        <label>2</label>
    </ligand>
</feature>